<dbReference type="PROSITE" id="PS50893">
    <property type="entry name" value="ABC_TRANSPORTER_2"/>
    <property type="match status" value="1"/>
</dbReference>
<protein>
    <submittedName>
        <fullName evidence="10">Thiol reductant ABC exporter subunit CydC</fullName>
    </submittedName>
</protein>
<dbReference type="Gene3D" id="1.20.1560.10">
    <property type="entry name" value="ABC transporter type 1, transmembrane domain"/>
    <property type="match status" value="1"/>
</dbReference>
<feature type="transmembrane region" description="Helical" evidence="7">
    <location>
        <begin position="32"/>
        <end position="52"/>
    </location>
</feature>
<dbReference type="PROSITE" id="PS50929">
    <property type="entry name" value="ABC_TM1F"/>
    <property type="match status" value="1"/>
</dbReference>
<dbReference type="GO" id="GO:0034775">
    <property type="term" value="P:glutathione transmembrane transport"/>
    <property type="evidence" value="ECO:0007669"/>
    <property type="project" value="InterPro"/>
</dbReference>
<accession>A0A3L7ARF6</accession>
<feature type="domain" description="ABC transporter" evidence="8">
    <location>
        <begin position="350"/>
        <end position="567"/>
    </location>
</feature>
<dbReference type="GO" id="GO:0140359">
    <property type="term" value="F:ABC-type transporter activity"/>
    <property type="evidence" value="ECO:0007669"/>
    <property type="project" value="InterPro"/>
</dbReference>
<dbReference type="InterPro" id="IPR039421">
    <property type="entry name" value="Type_1_exporter"/>
</dbReference>
<evidence type="ECO:0000256" key="2">
    <source>
        <dbReference type="ARBA" id="ARBA00022692"/>
    </source>
</evidence>
<evidence type="ECO:0000313" key="10">
    <source>
        <dbReference type="EMBL" id="RLP82221.1"/>
    </source>
</evidence>
<dbReference type="GO" id="GO:0016887">
    <property type="term" value="F:ATP hydrolysis activity"/>
    <property type="evidence" value="ECO:0007669"/>
    <property type="project" value="InterPro"/>
</dbReference>
<dbReference type="SUPFAM" id="SSF52540">
    <property type="entry name" value="P-loop containing nucleoside triphosphate hydrolases"/>
    <property type="match status" value="1"/>
</dbReference>
<feature type="transmembrane region" description="Helical" evidence="7">
    <location>
        <begin position="64"/>
        <end position="82"/>
    </location>
</feature>
<evidence type="ECO:0000259" key="8">
    <source>
        <dbReference type="PROSITE" id="PS50893"/>
    </source>
</evidence>
<dbReference type="GO" id="GO:0005524">
    <property type="term" value="F:ATP binding"/>
    <property type="evidence" value="ECO:0007669"/>
    <property type="project" value="UniProtKB-KW"/>
</dbReference>
<evidence type="ECO:0000256" key="5">
    <source>
        <dbReference type="ARBA" id="ARBA00022989"/>
    </source>
</evidence>
<dbReference type="PANTHER" id="PTHR24221:SF590">
    <property type="entry name" value="COMPONENT LINKED WITH THE ASSEMBLY OF CYTOCHROME' TRANSPORT TRANSMEMBRANE ATP-BINDING PROTEIN ABC TRANSPORTER CYDD-RELATED"/>
    <property type="match status" value="1"/>
</dbReference>
<evidence type="ECO:0000256" key="6">
    <source>
        <dbReference type="ARBA" id="ARBA00023136"/>
    </source>
</evidence>
<organism evidence="10 11">
    <name type="scientific">Mycetocola lacteus</name>
    <dbReference type="NCBI Taxonomy" id="76637"/>
    <lineage>
        <taxon>Bacteria</taxon>
        <taxon>Bacillati</taxon>
        <taxon>Actinomycetota</taxon>
        <taxon>Actinomycetes</taxon>
        <taxon>Micrococcales</taxon>
        <taxon>Microbacteriaceae</taxon>
        <taxon>Mycetocola</taxon>
    </lineage>
</organism>
<dbReference type="Pfam" id="PF00005">
    <property type="entry name" value="ABC_tran"/>
    <property type="match status" value="1"/>
</dbReference>
<dbReference type="AlphaFoldDB" id="A0A3L7ARF6"/>
<dbReference type="Proteomes" id="UP000269438">
    <property type="component" value="Unassembled WGS sequence"/>
</dbReference>
<keyword evidence="3" id="KW-0547">Nucleotide-binding</keyword>
<evidence type="ECO:0000259" key="9">
    <source>
        <dbReference type="PROSITE" id="PS50929"/>
    </source>
</evidence>
<dbReference type="PROSITE" id="PS00211">
    <property type="entry name" value="ABC_TRANSPORTER_1"/>
    <property type="match status" value="1"/>
</dbReference>
<name>A0A3L7ARF6_9MICO</name>
<dbReference type="OrthoDB" id="3237158at2"/>
<dbReference type="InterPro" id="IPR027417">
    <property type="entry name" value="P-loop_NTPase"/>
</dbReference>
<feature type="domain" description="ABC transmembrane type-1" evidence="9">
    <location>
        <begin position="30"/>
        <end position="312"/>
    </location>
</feature>
<proteinExistence type="predicted"/>
<keyword evidence="5 7" id="KW-1133">Transmembrane helix</keyword>
<dbReference type="RefSeq" id="WP_121688760.1">
    <property type="nucleotide sequence ID" value="NZ_RCUY01000009.1"/>
</dbReference>
<dbReference type="InterPro" id="IPR003439">
    <property type="entry name" value="ABC_transporter-like_ATP-bd"/>
</dbReference>
<keyword evidence="4" id="KW-0067">ATP-binding</keyword>
<sequence>MSATVTPAPSVVTTRDVLKAARPRGKYATGGLLSAIGSALATVALMACSAYLITRAAEMPPIMYLNLAIVGVRAFALARAFFRYLDRLFSHEAAFRQLETVRLGLLERLLPIAPAGLARSRRGSLLSTLVSDVDEMQNLGLRVIQPLLTALGVSIIAVVGVALLSPGAALGLALALILTFALSAWAISVVAARAERSLAPQRANLLDSLVDYLGALDVLVAYGAEPAARARVDAADKALTTSLVKRASGTGIAAAALALFTGVAIAIAMISAIPVLHEGGLSGPGLAVLALVPLAVFEVVANVPLALGAWRQVRSSAERIAGATDAERASDVPAEVGATELVPVAGADLLAFSNVAIRHPGAPEPALRIDSLNIVAGESLLIEGPSGAGKTTLAHALVRFIDYTGSIRLQGTELSSLHPDTVRTEIGLCEQVPYLFDEDIRQNLLFAHETATDEDLELILDQVGLGDWVRERGGLSARVGERGALVSGGQAQRLALARALLHEFPVIVLDEPTASVEGDLATALIADLVGVARAHGRTVILISHADVAGDLFDRHLRIEAGTLVSAG</sequence>
<keyword evidence="2 7" id="KW-0812">Transmembrane</keyword>
<dbReference type="Pfam" id="PF00664">
    <property type="entry name" value="ABC_membrane"/>
    <property type="match status" value="1"/>
</dbReference>
<dbReference type="EMBL" id="RCUY01000009">
    <property type="protein sequence ID" value="RLP82221.1"/>
    <property type="molecule type" value="Genomic_DNA"/>
</dbReference>
<comment type="caution">
    <text evidence="10">The sequence shown here is derived from an EMBL/GenBank/DDBJ whole genome shotgun (WGS) entry which is preliminary data.</text>
</comment>
<evidence type="ECO:0000313" key="11">
    <source>
        <dbReference type="Proteomes" id="UP000269438"/>
    </source>
</evidence>
<dbReference type="SMART" id="SM00382">
    <property type="entry name" value="AAA"/>
    <property type="match status" value="1"/>
</dbReference>
<keyword evidence="11" id="KW-1185">Reference proteome</keyword>
<dbReference type="InterPro" id="IPR017871">
    <property type="entry name" value="ABC_transporter-like_CS"/>
</dbReference>
<dbReference type="GO" id="GO:0005886">
    <property type="term" value="C:plasma membrane"/>
    <property type="evidence" value="ECO:0007669"/>
    <property type="project" value="UniProtKB-SubCell"/>
</dbReference>
<dbReference type="InterPro" id="IPR003593">
    <property type="entry name" value="AAA+_ATPase"/>
</dbReference>
<dbReference type="GO" id="GO:0045454">
    <property type="term" value="P:cell redox homeostasis"/>
    <property type="evidence" value="ECO:0007669"/>
    <property type="project" value="InterPro"/>
</dbReference>
<gene>
    <name evidence="10" type="primary">cydC</name>
    <name evidence="10" type="ORF">D9V34_10490</name>
</gene>
<reference evidence="10 11" key="1">
    <citation type="submission" date="2018-10" db="EMBL/GenBank/DDBJ databases">
        <authorList>
            <person name="Li J."/>
        </authorList>
    </citation>
    <scope>NUCLEOTIDE SEQUENCE [LARGE SCALE GENOMIC DNA]</scope>
    <source>
        <strain evidence="10 11">JCM 11654</strain>
    </source>
</reference>
<keyword evidence="6 7" id="KW-0472">Membrane</keyword>
<feature type="transmembrane region" description="Helical" evidence="7">
    <location>
        <begin position="285"/>
        <end position="310"/>
    </location>
</feature>
<dbReference type="SUPFAM" id="SSF90123">
    <property type="entry name" value="ABC transporter transmembrane region"/>
    <property type="match status" value="1"/>
</dbReference>
<evidence type="ECO:0000256" key="3">
    <source>
        <dbReference type="ARBA" id="ARBA00022741"/>
    </source>
</evidence>
<evidence type="ECO:0000256" key="1">
    <source>
        <dbReference type="ARBA" id="ARBA00004651"/>
    </source>
</evidence>
<dbReference type="InterPro" id="IPR014223">
    <property type="entry name" value="ABC_CydC/D"/>
</dbReference>
<evidence type="ECO:0000256" key="7">
    <source>
        <dbReference type="SAM" id="Phobius"/>
    </source>
</evidence>
<comment type="subcellular location">
    <subcellularLocation>
        <location evidence="1">Cell membrane</location>
        <topology evidence="1">Multi-pass membrane protein</topology>
    </subcellularLocation>
</comment>
<feature type="transmembrane region" description="Helical" evidence="7">
    <location>
        <begin position="252"/>
        <end position="273"/>
    </location>
</feature>
<dbReference type="PANTHER" id="PTHR24221">
    <property type="entry name" value="ATP-BINDING CASSETTE SUB-FAMILY B"/>
    <property type="match status" value="1"/>
</dbReference>
<dbReference type="InterPro" id="IPR036640">
    <property type="entry name" value="ABC1_TM_sf"/>
</dbReference>
<feature type="transmembrane region" description="Helical" evidence="7">
    <location>
        <begin position="170"/>
        <end position="192"/>
    </location>
</feature>
<dbReference type="Gene3D" id="3.40.50.300">
    <property type="entry name" value="P-loop containing nucleotide triphosphate hydrolases"/>
    <property type="match status" value="1"/>
</dbReference>
<feature type="transmembrane region" description="Helical" evidence="7">
    <location>
        <begin position="146"/>
        <end position="164"/>
    </location>
</feature>
<dbReference type="InterPro" id="IPR011527">
    <property type="entry name" value="ABC1_TM_dom"/>
</dbReference>
<dbReference type="NCBIfam" id="TIGR02868">
    <property type="entry name" value="CydC"/>
    <property type="match status" value="1"/>
</dbReference>
<evidence type="ECO:0000256" key="4">
    <source>
        <dbReference type="ARBA" id="ARBA00022840"/>
    </source>
</evidence>